<dbReference type="SUPFAM" id="SSF82679">
    <property type="entry name" value="N-utilization substance G protein NusG, N-terminal domain"/>
    <property type="match status" value="1"/>
</dbReference>
<proteinExistence type="inferred from homology"/>
<dbReference type="AlphaFoldDB" id="A0ABD5LY56"/>
<evidence type="ECO:0000256" key="2">
    <source>
        <dbReference type="ARBA" id="ARBA00023015"/>
    </source>
</evidence>
<dbReference type="InterPro" id="IPR036735">
    <property type="entry name" value="NGN_dom_sf"/>
</dbReference>
<dbReference type="CDD" id="cd09892">
    <property type="entry name" value="NGN_SP_RfaH"/>
    <property type="match status" value="1"/>
</dbReference>
<feature type="domain" description="NusG-like N-terminal" evidence="5">
    <location>
        <begin position="1"/>
        <end position="100"/>
    </location>
</feature>
<reference evidence="6" key="1">
    <citation type="submission" date="2021-05" db="EMBL/GenBank/DDBJ databases">
        <title>First report of NDM-5 and VEB-6 producing Proteus mirabilis isolated from blood of a sepsis patient in Kolkata, India.</title>
        <authorList>
            <person name="Halder G."/>
            <person name="Chaudhuri B."/>
            <person name="Dutta S."/>
        </authorList>
    </citation>
    <scope>NUCLEOTIDE SEQUENCE [LARGE SCALE GENOMIC DNA]</scope>
    <source>
        <strain evidence="6">7049</strain>
    </source>
</reference>
<comment type="similarity">
    <text evidence="4">Belongs to the RfaH family.</text>
</comment>
<dbReference type="HAMAP" id="MF_00951">
    <property type="entry name" value="RfaH"/>
    <property type="match status" value="1"/>
</dbReference>
<gene>
    <name evidence="4 6" type="primary">rfaH</name>
    <name evidence="6" type="ORF">I3679_017110</name>
</gene>
<keyword evidence="4" id="KW-0238">DNA-binding</keyword>
<dbReference type="InterPro" id="IPR010215">
    <property type="entry name" value="Transcription_antiterm_RfaH"/>
</dbReference>
<dbReference type="PANTHER" id="PTHR30265">
    <property type="entry name" value="RHO-INTERACTING TRANSCRIPTION TERMINATION FACTOR NUSG"/>
    <property type="match status" value="1"/>
</dbReference>
<comment type="function">
    <text evidence="4">Enhances distal genes transcription elongation in a specialized subset of operons that encode extracytoplasmic components. RfaH is recruited into a multi-component RNA polymerase complex by the ops element, which is a short conserved DNA sequence located downstream of the main promoter of these operons. Once bound, RfaH suppresses pausing and inhibits Rho-dependent and intrinsic termination at a subset of sites. Termination signals are bypassed, which allows complete synthesis of long RNA chains.</text>
</comment>
<dbReference type="SMART" id="SM00738">
    <property type="entry name" value="NGN"/>
    <property type="match status" value="1"/>
</dbReference>
<dbReference type="GO" id="GO:0003677">
    <property type="term" value="F:DNA binding"/>
    <property type="evidence" value="ECO:0007669"/>
    <property type="project" value="UniProtKB-UniRule"/>
</dbReference>
<keyword evidence="3 4" id="KW-0804">Transcription</keyword>
<evidence type="ECO:0000256" key="3">
    <source>
        <dbReference type="ARBA" id="ARBA00023163"/>
    </source>
</evidence>
<dbReference type="InterPro" id="IPR043425">
    <property type="entry name" value="NusG-like"/>
</dbReference>
<dbReference type="NCBIfam" id="TIGR01955">
    <property type="entry name" value="RfaH"/>
    <property type="match status" value="1"/>
</dbReference>
<evidence type="ECO:0000313" key="6">
    <source>
        <dbReference type="EMBL" id="MEY2344982.1"/>
    </source>
</evidence>
<keyword evidence="1 4" id="KW-0889">Transcription antitermination</keyword>
<dbReference type="PANTHER" id="PTHR30265:SF7">
    <property type="entry name" value="TRANSCRIPTION ANTITERMINATION PROTEIN RFAH"/>
    <property type="match status" value="1"/>
</dbReference>
<comment type="subunit">
    <text evidence="4">Interacts with both the nontemplate DNA and the RNA polymerase (RNAP).</text>
</comment>
<dbReference type="GO" id="GO:0001073">
    <property type="term" value="F:transcription antitermination factor activity, DNA binding"/>
    <property type="evidence" value="ECO:0007669"/>
    <property type="project" value="UniProtKB-UniRule"/>
</dbReference>
<name>A0ABD5LY56_PROMI</name>
<evidence type="ECO:0000256" key="1">
    <source>
        <dbReference type="ARBA" id="ARBA00022814"/>
    </source>
</evidence>
<keyword evidence="2 4" id="KW-0805">Transcription regulation</keyword>
<accession>A0ABD5LY56</accession>
<dbReference type="Gene3D" id="3.30.70.940">
    <property type="entry name" value="NusG, N-terminal domain"/>
    <property type="match status" value="1"/>
</dbReference>
<dbReference type="EMBL" id="JADQCH020000002">
    <property type="protein sequence ID" value="MEY2344982.1"/>
    <property type="molecule type" value="Genomic_DNA"/>
</dbReference>
<organism evidence="6">
    <name type="scientific">Proteus mirabilis</name>
    <dbReference type="NCBI Taxonomy" id="584"/>
    <lineage>
        <taxon>Bacteria</taxon>
        <taxon>Pseudomonadati</taxon>
        <taxon>Pseudomonadota</taxon>
        <taxon>Gammaproteobacteria</taxon>
        <taxon>Enterobacterales</taxon>
        <taxon>Morganellaceae</taxon>
        <taxon>Proteus</taxon>
    </lineage>
</organism>
<sequence length="172" mass="19790">MKNWHLLYCKRGQIARAIEHLERQQVICFTPMVTIEKLIRNKRTLVTEPLFPNYLFIQFDPEVIHTTTINSTRGVNAFVRFGRYPVTVPQEVIDTLQSPSPSSVIYSEENVPHSGDYVLITEGVFQGIKAIYQEPDGETRSILLLKILNNEVKKSVDNKEFKKSLSKKLTQP</sequence>
<dbReference type="NCBIfam" id="NF006534">
    <property type="entry name" value="PRK09014.1"/>
    <property type="match status" value="1"/>
</dbReference>
<comment type="caution">
    <text evidence="6">The sequence shown here is derived from an EMBL/GenBank/DDBJ whole genome shotgun (WGS) entry which is preliminary data.</text>
</comment>
<dbReference type="InterPro" id="IPR006645">
    <property type="entry name" value="NGN-like_dom"/>
</dbReference>
<evidence type="ECO:0000256" key="4">
    <source>
        <dbReference type="HAMAP-Rule" id="MF_00951"/>
    </source>
</evidence>
<protein>
    <recommendedName>
        <fullName evidence="4">Transcription antitermination protein RfaH</fullName>
    </recommendedName>
</protein>
<dbReference type="Pfam" id="PF02357">
    <property type="entry name" value="NusG"/>
    <property type="match status" value="1"/>
</dbReference>
<evidence type="ECO:0000259" key="5">
    <source>
        <dbReference type="SMART" id="SM00738"/>
    </source>
</evidence>